<evidence type="ECO:0000256" key="20">
    <source>
        <dbReference type="ARBA" id="ARBA00048007"/>
    </source>
</evidence>
<keyword evidence="8" id="KW-0677">Repeat</keyword>
<comment type="catalytic activity">
    <reaction evidence="24">
        <text>prostaglandin E1(in) + ATP + H2O = prostaglandin E1(out) + ADP + phosphate + H(+)</text>
        <dbReference type="Rhea" id="RHEA:66392"/>
        <dbReference type="ChEBI" id="CHEBI:15377"/>
        <dbReference type="ChEBI" id="CHEBI:15378"/>
        <dbReference type="ChEBI" id="CHEBI:30616"/>
        <dbReference type="ChEBI" id="CHEBI:43474"/>
        <dbReference type="ChEBI" id="CHEBI:57397"/>
        <dbReference type="ChEBI" id="CHEBI:456216"/>
    </reaction>
    <physiologicalReaction direction="left-to-right" evidence="24">
        <dbReference type="Rhea" id="RHEA:66393"/>
    </physiologicalReaction>
</comment>
<keyword evidence="5" id="KW-0813">Transport</keyword>
<evidence type="ECO:0000256" key="14">
    <source>
        <dbReference type="ARBA" id="ARBA00023136"/>
    </source>
</evidence>
<evidence type="ECO:0000256" key="7">
    <source>
        <dbReference type="ARBA" id="ARBA00022692"/>
    </source>
</evidence>
<evidence type="ECO:0000256" key="13">
    <source>
        <dbReference type="ARBA" id="ARBA00023055"/>
    </source>
</evidence>
<dbReference type="InterPro" id="IPR017871">
    <property type="entry name" value="ABC_transporter-like_CS"/>
</dbReference>
<evidence type="ECO:0000256" key="15">
    <source>
        <dbReference type="ARBA" id="ARBA00024220"/>
    </source>
</evidence>
<dbReference type="GO" id="GO:0015431">
    <property type="term" value="F:ABC-type glutathione S-conjugate transporter activity"/>
    <property type="evidence" value="ECO:0007669"/>
    <property type="project" value="UniProtKB-EC"/>
</dbReference>
<feature type="region of interest" description="Disordered" evidence="37">
    <location>
        <begin position="581"/>
        <end position="600"/>
    </location>
</feature>
<dbReference type="Proteomes" id="UP000694385">
    <property type="component" value="Unassembled WGS sequence"/>
</dbReference>
<dbReference type="GO" id="GO:0140115">
    <property type="term" value="P:export across plasma membrane"/>
    <property type="evidence" value="ECO:0007669"/>
    <property type="project" value="Ensembl"/>
</dbReference>
<dbReference type="AlphaFoldDB" id="A0A8C5KHG2"/>
<evidence type="ECO:0000256" key="12">
    <source>
        <dbReference type="ARBA" id="ARBA00022989"/>
    </source>
</evidence>
<dbReference type="InterPro" id="IPR036640">
    <property type="entry name" value="ABC1_TM_sf"/>
</dbReference>
<dbReference type="OMA" id="FWNIIVI"/>
<evidence type="ECO:0000256" key="8">
    <source>
        <dbReference type="ARBA" id="ARBA00022737"/>
    </source>
</evidence>
<dbReference type="GO" id="GO:0016887">
    <property type="term" value="F:ATP hydrolysis activity"/>
    <property type="evidence" value="ECO:0007669"/>
    <property type="project" value="InterPro"/>
</dbReference>
<feature type="transmembrane region" description="Helical" evidence="38">
    <location>
        <begin position="692"/>
        <end position="716"/>
    </location>
</feature>
<evidence type="ECO:0000256" key="28">
    <source>
        <dbReference type="ARBA" id="ARBA00051304"/>
    </source>
</evidence>
<comment type="catalytic activity">
    <reaction evidence="27">
        <text>prostaglandin E2(in) + ATP + H2O = prostaglandin E2(out) + ADP + phosphate + H(+)</text>
        <dbReference type="Rhea" id="RHEA:66388"/>
        <dbReference type="ChEBI" id="CHEBI:15377"/>
        <dbReference type="ChEBI" id="CHEBI:15378"/>
        <dbReference type="ChEBI" id="CHEBI:30616"/>
        <dbReference type="ChEBI" id="CHEBI:43474"/>
        <dbReference type="ChEBI" id="CHEBI:456216"/>
        <dbReference type="ChEBI" id="CHEBI:606564"/>
    </reaction>
    <physiologicalReaction direction="left-to-right" evidence="27">
        <dbReference type="Rhea" id="RHEA:66389"/>
    </physiologicalReaction>
</comment>
<keyword evidence="10" id="KW-0067">ATP-binding</keyword>
<dbReference type="Pfam" id="PF00005">
    <property type="entry name" value="ABC_tran"/>
    <property type="match status" value="2"/>
</dbReference>
<evidence type="ECO:0000259" key="40">
    <source>
        <dbReference type="PROSITE" id="PS50929"/>
    </source>
</evidence>
<evidence type="ECO:0000256" key="31">
    <source>
        <dbReference type="ARBA" id="ARBA00051844"/>
    </source>
</evidence>
<evidence type="ECO:0000313" key="41">
    <source>
        <dbReference type="Ensembl" id="ENSJJAP00000009267.1"/>
    </source>
</evidence>
<dbReference type="Gene3D" id="3.40.50.300">
    <property type="entry name" value="P-loop containing nucleotide triphosphate hydrolases"/>
    <property type="match status" value="2"/>
</dbReference>
<comment type="catalytic activity">
    <reaction evidence="32">
        <text>glycocholate(in) + glutathione(in) + ATP + H2O = glycocholate(out) + glutathione(out) + ADP + phosphate + H(+)</text>
        <dbReference type="Rhea" id="RHEA:66400"/>
        <dbReference type="ChEBI" id="CHEBI:15377"/>
        <dbReference type="ChEBI" id="CHEBI:15378"/>
        <dbReference type="ChEBI" id="CHEBI:29746"/>
        <dbReference type="ChEBI" id="CHEBI:30616"/>
        <dbReference type="ChEBI" id="CHEBI:43474"/>
        <dbReference type="ChEBI" id="CHEBI:57925"/>
        <dbReference type="ChEBI" id="CHEBI:456216"/>
    </reaction>
    <physiologicalReaction direction="left-to-right" evidence="32">
        <dbReference type="Rhea" id="RHEA:66401"/>
    </physiologicalReaction>
</comment>
<evidence type="ECO:0000313" key="42">
    <source>
        <dbReference type="Proteomes" id="UP000694385"/>
    </source>
</evidence>
<organism evidence="41 42">
    <name type="scientific">Jaculus jaculus</name>
    <name type="common">Lesser Egyptian jerboa</name>
    <dbReference type="NCBI Taxonomy" id="51337"/>
    <lineage>
        <taxon>Eukaryota</taxon>
        <taxon>Metazoa</taxon>
        <taxon>Chordata</taxon>
        <taxon>Craniata</taxon>
        <taxon>Vertebrata</taxon>
        <taxon>Euteleostomi</taxon>
        <taxon>Mammalia</taxon>
        <taxon>Eutheria</taxon>
        <taxon>Euarchontoglires</taxon>
        <taxon>Glires</taxon>
        <taxon>Rodentia</taxon>
        <taxon>Myomorpha</taxon>
        <taxon>Dipodoidea</taxon>
        <taxon>Dipodidae</taxon>
        <taxon>Dipodinae</taxon>
        <taxon>Jaculus</taxon>
    </lineage>
</organism>
<keyword evidence="7 38" id="KW-0812">Transmembrane</keyword>
<dbReference type="GO" id="GO:0015143">
    <property type="term" value="F:urate transmembrane transporter activity"/>
    <property type="evidence" value="ECO:0007669"/>
    <property type="project" value="Ensembl"/>
</dbReference>
<dbReference type="Ensembl" id="ENSJJAT00000015713.1">
    <property type="protein sequence ID" value="ENSJJAP00000009267.1"/>
    <property type="gene ID" value="ENSJJAG00000013152.1"/>
</dbReference>
<dbReference type="GO" id="GO:0032310">
    <property type="term" value="P:prostaglandin secretion"/>
    <property type="evidence" value="ECO:0007669"/>
    <property type="project" value="Ensembl"/>
</dbReference>
<dbReference type="CDD" id="cd03250">
    <property type="entry name" value="ABCC_MRP_domain1"/>
    <property type="match status" value="1"/>
</dbReference>
<feature type="domain" description="ABC transporter" evidence="39">
    <location>
        <begin position="966"/>
        <end position="1199"/>
    </location>
</feature>
<dbReference type="PROSITE" id="PS00211">
    <property type="entry name" value="ABC_TRANSPORTER_1"/>
    <property type="match status" value="2"/>
</dbReference>
<evidence type="ECO:0000256" key="1">
    <source>
        <dbReference type="ARBA" id="ARBA00001946"/>
    </source>
</evidence>
<evidence type="ECO:0000256" key="5">
    <source>
        <dbReference type="ARBA" id="ARBA00022448"/>
    </source>
</evidence>
<dbReference type="GeneTree" id="ENSGT00940000153931"/>
<dbReference type="GO" id="GO:0001409">
    <property type="term" value="F:guanine nucleotide transmembrane transporter activity"/>
    <property type="evidence" value="ECO:0007669"/>
    <property type="project" value="Ensembl"/>
</dbReference>
<dbReference type="InterPro" id="IPR011527">
    <property type="entry name" value="ABC1_TM_dom"/>
</dbReference>
<comment type="catalytic activity">
    <reaction evidence="16">
        <text>ATP + H2O + xenobioticSide 1 = ADP + phosphate + xenobioticSide 2.</text>
        <dbReference type="EC" id="7.6.2.2"/>
    </reaction>
</comment>
<feature type="compositionally biased region" description="Low complexity" evidence="37">
    <location>
        <begin position="581"/>
        <end position="592"/>
    </location>
</feature>
<dbReference type="GO" id="GO:0005524">
    <property type="term" value="F:ATP binding"/>
    <property type="evidence" value="ECO:0007669"/>
    <property type="project" value="UniProtKB-KW"/>
</dbReference>
<dbReference type="GO" id="GO:0031088">
    <property type="term" value="C:platelet dense granule membrane"/>
    <property type="evidence" value="ECO:0007669"/>
    <property type="project" value="Ensembl"/>
</dbReference>
<gene>
    <name evidence="41" type="primary">Abcc4</name>
</gene>
<dbReference type="GO" id="GO:0015562">
    <property type="term" value="F:efflux transmembrane transporter activity"/>
    <property type="evidence" value="ECO:0007669"/>
    <property type="project" value="Ensembl"/>
</dbReference>
<dbReference type="EC" id="7.6.2.2" evidence="4"/>
<dbReference type="GO" id="GO:0070730">
    <property type="term" value="P:cAMP transport"/>
    <property type="evidence" value="ECO:0007669"/>
    <property type="project" value="Ensembl"/>
</dbReference>
<comment type="catalytic activity">
    <reaction evidence="33">
        <text>glycodeoxycholate(in) + glutathione(in) + ATP + H2O = glycodeoxycholate(out) + glutathione(out) + ADP + phosphate + H(+)</text>
        <dbReference type="Rhea" id="RHEA:66380"/>
        <dbReference type="ChEBI" id="CHEBI:15377"/>
        <dbReference type="ChEBI" id="CHEBI:15378"/>
        <dbReference type="ChEBI" id="CHEBI:30616"/>
        <dbReference type="ChEBI" id="CHEBI:43474"/>
        <dbReference type="ChEBI" id="CHEBI:57925"/>
        <dbReference type="ChEBI" id="CHEBI:82982"/>
        <dbReference type="ChEBI" id="CHEBI:456216"/>
    </reaction>
    <physiologicalReaction direction="left-to-right" evidence="33">
        <dbReference type="Rhea" id="RHEA:66381"/>
    </physiologicalReaction>
</comment>
<dbReference type="InterPro" id="IPR050173">
    <property type="entry name" value="ABC_transporter_C-like"/>
</dbReference>
<dbReference type="GO" id="GO:0015432">
    <property type="term" value="F:ABC-type bile acid transporter activity"/>
    <property type="evidence" value="ECO:0007669"/>
    <property type="project" value="Ensembl"/>
</dbReference>
<feature type="domain" description="ABC transmembrane type-1" evidence="40">
    <location>
        <begin position="640"/>
        <end position="930"/>
    </location>
</feature>
<dbReference type="PROSITE" id="PS50893">
    <property type="entry name" value="ABC_TRANSPORTER_2"/>
    <property type="match status" value="2"/>
</dbReference>
<evidence type="ECO:0000256" key="30">
    <source>
        <dbReference type="ARBA" id="ARBA00051624"/>
    </source>
</evidence>
<dbReference type="GO" id="GO:0008559">
    <property type="term" value="F:ABC-type xenobiotic transporter activity"/>
    <property type="evidence" value="ECO:0007669"/>
    <property type="project" value="UniProtKB-EC"/>
</dbReference>
<evidence type="ECO:0000256" key="37">
    <source>
        <dbReference type="SAM" id="MobiDB-lite"/>
    </source>
</evidence>
<evidence type="ECO:0000256" key="22">
    <source>
        <dbReference type="ARBA" id="ARBA00050117"/>
    </source>
</evidence>
<evidence type="ECO:0000256" key="10">
    <source>
        <dbReference type="ARBA" id="ARBA00022840"/>
    </source>
</evidence>
<dbReference type="GO" id="GO:0006568">
    <property type="term" value="P:L-tryptophan metabolic process"/>
    <property type="evidence" value="ECO:0007669"/>
    <property type="project" value="Ensembl"/>
</dbReference>
<keyword evidence="12 38" id="KW-1133">Transmembrane helix</keyword>
<evidence type="ECO:0000256" key="2">
    <source>
        <dbReference type="ARBA" id="ARBA00004424"/>
    </source>
</evidence>
<evidence type="ECO:0000256" key="18">
    <source>
        <dbReference type="ARBA" id="ARBA00047523"/>
    </source>
</evidence>
<comment type="catalytic activity">
    <reaction evidence="23">
        <text>glycoursodeoxycholate(in) + glutathione(in) + ATP + H2O = glycoursodeoxycholate(out) + glutathione(out) + ADP + phosphate + H(+)</text>
        <dbReference type="Rhea" id="RHEA:66416"/>
        <dbReference type="ChEBI" id="CHEBI:15377"/>
        <dbReference type="ChEBI" id="CHEBI:15378"/>
        <dbReference type="ChEBI" id="CHEBI:30616"/>
        <dbReference type="ChEBI" id="CHEBI:43474"/>
        <dbReference type="ChEBI" id="CHEBI:57925"/>
        <dbReference type="ChEBI" id="CHEBI:132030"/>
        <dbReference type="ChEBI" id="CHEBI:456216"/>
    </reaction>
    <physiologicalReaction direction="left-to-right" evidence="23">
        <dbReference type="Rhea" id="RHEA:66417"/>
    </physiologicalReaction>
</comment>
<feature type="transmembrane region" description="Helical" evidence="38">
    <location>
        <begin position="873"/>
        <end position="895"/>
    </location>
</feature>
<evidence type="ECO:0000256" key="3">
    <source>
        <dbReference type="ARBA" id="ARBA00004554"/>
    </source>
</evidence>
<evidence type="ECO:0000256" key="24">
    <source>
        <dbReference type="ARBA" id="ARBA00050718"/>
    </source>
</evidence>
<dbReference type="InterPro" id="IPR003439">
    <property type="entry name" value="ABC_transporter-like_ATP-bd"/>
</dbReference>
<keyword evidence="9" id="KW-0547">Nucleotide-binding</keyword>
<dbReference type="InterPro" id="IPR003593">
    <property type="entry name" value="AAA+_ATPase"/>
</dbReference>
<feature type="domain" description="ABC transporter" evidence="39">
    <location>
        <begin position="374"/>
        <end position="601"/>
    </location>
</feature>
<evidence type="ECO:0000256" key="23">
    <source>
        <dbReference type="ARBA" id="ARBA00050626"/>
    </source>
</evidence>
<evidence type="ECO:0000256" key="32">
    <source>
        <dbReference type="ARBA" id="ARBA00052534"/>
    </source>
</evidence>
<dbReference type="GO" id="GO:0034275">
    <property type="term" value="P:kynurenic acid metabolic process"/>
    <property type="evidence" value="ECO:0007669"/>
    <property type="project" value="Ensembl"/>
</dbReference>
<evidence type="ECO:0000256" key="21">
    <source>
        <dbReference type="ARBA" id="ARBA00048665"/>
    </source>
</evidence>
<evidence type="ECO:0000256" key="27">
    <source>
        <dbReference type="ARBA" id="ARBA00051287"/>
    </source>
</evidence>
<evidence type="ECO:0000256" key="25">
    <source>
        <dbReference type="ARBA" id="ARBA00051057"/>
    </source>
</evidence>
<comment type="catalytic activity">
    <reaction evidence="25">
        <text>cholate(in) + glutathione(in) + ATP + H2O = cholate(out) + glutathione(out) + ADP + phosphate + H(+)</text>
        <dbReference type="Rhea" id="RHEA:66396"/>
        <dbReference type="ChEBI" id="CHEBI:15377"/>
        <dbReference type="ChEBI" id="CHEBI:15378"/>
        <dbReference type="ChEBI" id="CHEBI:29747"/>
        <dbReference type="ChEBI" id="CHEBI:30616"/>
        <dbReference type="ChEBI" id="CHEBI:43474"/>
        <dbReference type="ChEBI" id="CHEBI:57925"/>
        <dbReference type="ChEBI" id="CHEBI:456216"/>
    </reaction>
    <physiologicalReaction direction="left-to-right" evidence="25">
        <dbReference type="Rhea" id="RHEA:66397"/>
    </physiologicalReaction>
</comment>
<evidence type="ECO:0000256" key="17">
    <source>
        <dbReference type="ARBA" id="ARBA00047279"/>
    </source>
</evidence>
<comment type="catalytic activity">
    <reaction evidence="28">
        <text>taurochenodeoxycholate(in) + glutathione(in) + ATP + H2O = taurochenodeoxycholate(out) + glutathione(out) + ADP + phosphate + H(+)</text>
        <dbReference type="Rhea" id="RHEA:66412"/>
        <dbReference type="ChEBI" id="CHEBI:9407"/>
        <dbReference type="ChEBI" id="CHEBI:15377"/>
        <dbReference type="ChEBI" id="CHEBI:15378"/>
        <dbReference type="ChEBI" id="CHEBI:30616"/>
        <dbReference type="ChEBI" id="CHEBI:43474"/>
        <dbReference type="ChEBI" id="CHEBI:57925"/>
        <dbReference type="ChEBI" id="CHEBI:456216"/>
    </reaction>
    <physiologicalReaction direction="left-to-right" evidence="28">
        <dbReference type="Rhea" id="RHEA:66413"/>
    </physiologicalReaction>
</comment>
<feature type="transmembrane region" description="Helical" evidence="38">
    <location>
        <begin position="760"/>
        <end position="782"/>
    </location>
</feature>
<comment type="cofactor">
    <cofactor evidence="1">
        <name>Mg(2+)</name>
        <dbReference type="ChEBI" id="CHEBI:18420"/>
    </cofactor>
</comment>
<dbReference type="GO" id="GO:0005730">
    <property type="term" value="C:nucleolus"/>
    <property type="evidence" value="ECO:0007669"/>
    <property type="project" value="Ensembl"/>
</dbReference>
<dbReference type="GO" id="GO:0016324">
    <property type="term" value="C:apical plasma membrane"/>
    <property type="evidence" value="ECO:0007669"/>
    <property type="project" value="UniProtKB-SubCell"/>
</dbReference>
<dbReference type="Gene3D" id="1.20.1560.10">
    <property type="entry name" value="ABC transporter type 1, transmembrane domain"/>
    <property type="match status" value="2"/>
</dbReference>
<evidence type="ECO:0000256" key="16">
    <source>
        <dbReference type="ARBA" id="ARBA00034018"/>
    </source>
</evidence>
<comment type="catalytic activity">
    <reaction evidence="29">
        <text>3',5'-cyclic AMP(in) + ATP + H2O = 3',5'-cyclic AMP(out) + ADP + phosphate + H(+)</text>
        <dbReference type="Rhea" id="RHEA:66184"/>
        <dbReference type="ChEBI" id="CHEBI:15377"/>
        <dbReference type="ChEBI" id="CHEBI:15378"/>
        <dbReference type="ChEBI" id="CHEBI:30616"/>
        <dbReference type="ChEBI" id="CHEBI:43474"/>
        <dbReference type="ChEBI" id="CHEBI:58165"/>
        <dbReference type="ChEBI" id="CHEBI:456216"/>
    </reaction>
    <physiologicalReaction direction="left-to-right" evidence="29">
        <dbReference type="Rhea" id="RHEA:66185"/>
    </physiologicalReaction>
</comment>
<evidence type="ECO:0000256" key="35">
    <source>
        <dbReference type="ARBA" id="ARBA00062847"/>
    </source>
</evidence>
<comment type="catalytic activity">
    <reaction evidence="34">
        <text>3',5'-cyclic GMP(in) + ATP + H2O = 3',5'-cyclic GMP(out) + ADP + phosphate + H(+)</text>
        <dbReference type="Rhea" id="RHEA:66188"/>
        <dbReference type="ChEBI" id="CHEBI:15377"/>
        <dbReference type="ChEBI" id="CHEBI:15378"/>
        <dbReference type="ChEBI" id="CHEBI:30616"/>
        <dbReference type="ChEBI" id="CHEBI:43474"/>
        <dbReference type="ChEBI" id="CHEBI:57746"/>
        <dbReference type="ChEBI" id="CHEBI:456216"/>
    </reaction>
    <physiologicalReaction direction="left-to-right" evidence="34">
        <dbReference type="Rhea" id="RHEA:66189"/>
    </physiologicalReaction>
</comment>
<feature type="transmembrane region" description="Helical" evidence="38">
    <location>
        <begin position="237"/>
        <end position="258"/>
    </location>
</feature>
<dbReference type="GO" id="GO:0005794">
    <property type="term" value="C:Golgi apparatus"/>
    <property type="evidence" value="ECO:0007669"/>
    <property type="project" value="Ensembl"/>
</dbReference>
<evidence type="ECO:0000256" key="36">
    <source>
        <dbReference type="ARBA" id="ARBA00082792"/>
    </source>
</evidence>
<feature type="domain" description="ABC transmembrane type-1" evidence="40">
    <location>
        <begin position="93"/>
        <end position="304"/>
    </location>
</feature>
<comment type="catalytic activity">
    <reaction evidence="20">
        <text>an S-substituted glutathione(in) + ATP + H2O = an S-substituted glutathione(out) + ADP + phosphate + H(+)</text>
        <dbReference type="Rhea" id="RHEA:19121"/>
        <dbReference type="ChEBI" id="CHEBI:15377"/>
        <dbReference type="ChEBI" id="CHEBI:15378"/>
        <dbReference type="ChEBI" id="CHEBI:30616"/>
        <dbReference type="ChEBI" id="CHEBI:43474"/>
        <dbReference type="ChEBI" id="CHEBI:90779"/>
        <dbReference type="ChEBI" id="CHEBI:456216"/>
        <dbReference type="EC" id="7.6.2.3"/>
    </reaction>
    <physiologicalReaction direction="left-to-right" evidence="20">
        <dbReference type="Rhea" id="RHEA:19122"/>
    </physiologicalReaction>
</comment>
<evidence type="ECO:0000256" key="19">
    <source>
        <dbReference type="ARBA" id="ARBA00047576"/>
    </source>
</evidence>
<keyword evidence="13" id="KW-0445">Lipid transport</keyword>
<name>A0A8C5KHG2_JACJA</name>
<comment type="catalytic activity">
    <reaction evidence="30">
        <text>glycochenodeoxycholate(in) + glutathione(in) + ATP + H2O = glycochenodeoxycholate(out) + glutathione(out) + ADP + phosphate + H(+)</text>
        <dbReference type="Rhea" id="RHEA:66408"/>
        <dbReference type="ChEBI" id="CHEBI:15377"/>
        <dbReference type="ChEBI" id="CHEBI:15378"/>
        <dbReference type="ChEBI" id="CHEBI:30616"/>
        <dbReference type="ChEBI" id="CHEBI:36252"/>
        <dbReference type="ChEBI" id="CHEBI:43474"/>
        <dbReference type="ChEBI" id="CHEBI:57925"/>
        <dbReference type="ChEBI" id="CHEBI:456216"/>
    </reaction>
    <physiologicalReaction direction="left-to-right" evidence="30">
        <dbReference type="Rhea" id="RHEA:66409"/>
    </physiologicalReaction>
</comment>
<feature type="transmembrane region" description="Helical" evidence="38">
    <location>
        <begin position="305"/>
        <end position="322"/>
    </location>
</feature>
<comment type="catalytic activity">
    <reaction evidence="26">
        <text>leukotriene B4(in) + ATP + H2O = leukotriene B4(out) + ADP + phosphate + H(+)</text>
        <dbReference type="Rhea" id="RHEA:66424"/>
        <dbReference type="ChEBI" id="CHEBI:15377"/>
        <dbReference type="ChEBI" id="CHEBI:15378"/>
        <dbReference type="ChEBI" id="CHEBI:30616"/>
        <dbReference type="ChEBI" id="CHEBI:43474"/>
        <dbReference type="ChEBI" id="CHEBI:57461"/>
        <dbReference type="ChEBI" id="CHEBI:456216"/>
    </reaction>
</comment>
<dbReference type="GO" id="GO:0034634">
    <property type="term" value="F:glutathione transmembrane transporter activity"/>
    <property type="evidence" value="ECO:0007669"/>
    <property type="project" value="Ensembl"/>
</dbReference>
<dbReference type="FunFam" id="3.40.50.300:FF:000163">
    <property type="entry name" value="Multidrug resistance-associated protein member 4"/>
    <property type="match status" value="1"/>
</dbReference>
<protein>
    <recommendedName>
        <fullName evidence="36">Multidrug resistance-associated protein 4</fullName>
        <ecNumber evidence="4">7.6.2.2</ecNumber>
        <ecNumber evidence="15">7.6.2.3</ecNumber>
    </recommendedName>
</protein>
<dbReference type="PANTHER" id="PTHR24223:SF357">
    <property type="entry name" value="ATP-BINDING CASSETTE SUB-FAMILY C MEMBER 4"/>
    <property type="match status" value="1"/>
</dbReference>
<dbReference type="FunFam" id="3.40.50.300:FF:000973">
    <property type="entry name" value="Multidrug resistance-associated protein 4"/>
    <property type="match status" value="1"/>
</dbReference>
<comment type="catalytic activity">
    <reaction evidence="17">
        <text>dehydroepiandrosterone 3-sulfate(in) + ATP + H2O = dehydroepiandrosterone 3-sulfate(out) + ADP + phosphate + H(+)</text>
        <dbReference type="Rhea" id="RHEA:61364"/>
        <dbReference type="ChEBI" id="CHEBI:15377"/>
        <dbReference type="ChEBI" id="CHEBI:15378"/>
        <dbReference type="ChEBI" id="CHEBI:30616"/>
        <dbReference type="ChEBI" id="CHEBI:43474"/>
        <dbReference type="ChEBI" id="CHEBI:57905"/>
        <dbReference type="ChEBI" id="CHEBI:456216"/>
    </reaction>
    <physiologicalReaction direction="left-to-right" evidence="17">
        <dbReference type="Rhea" id="RHEA:61365"/>
    </physiologicalReaction>
</comment>
<dbReference type="SUPFAM" id="SSF52540">
    <property type="entry name" value="P-loop containing nucleoside triphosphate hydrolases"/>
    <property type="match status" value="2"/>
</dbReference>
<accession>A0A8C5KHG2</accession>
<proteinExistence type="predicted"/>
<dbReference type="GO" id="GO:0016323">
    <property type="term" value="C:basolateral plasma membrane"/>
    <property type="evidence" value="ECO:0007669"/>
    <property type="project" value="UniProtKB-SubCell"/>
</dbReference>
<comment type="catalytic activity">
    <reaction evidence="22">
        <text>tauroursodeoxycholate(in) + glutathione(in) + ATP + H2O = tauroursodeoxycholate(out) + glutathione(out) + ADP + phosphate + H(+)</text>
        <dbReference type="Rhea" id="RHEA:66420"/>
        <dbReference type="ChEBI" id="CHEBI:15377"/>
        <dbReference type="ChEBI" id="CHEBI:15378"/>
        <dbReference type="ChEBI" id="CHEBI:30616"/>
        <dbReference type="ChEBI" id="CHEBI:43474"/>
        <dbReference type="ChEBI" id="CHEBI:57925"/>
        <dbReference type="ChEBI" id="CHEBI:132028"/>
        <dbReference type="ChEBI" id="CHEBI:456216"/>
    </reaction>
    <physiologicalReaction direction="left-to-right" evidence="22">
        <dbReference type="Rhea" id="RHEA:66421"/>
    </physiologicalReaction>
</comment>
<evidence type="ECO:0000259" key="39">
    <source>
        <dbReference type="PROSITE" id="PS50893"/>
    </source>
</evidence>
<dbReference type="PROSITE" id="PS50929">
    <property type="entry name" value="ABC_TM1F"/>
    <property type="match status" value="2"/>
</dbReference>
<dbReference type="SMART" id="SM00382">
    <property type="entry name" value="AAA"/>
    <property type="match status" value="2"/>
</dbReference>
<feature type="transmembrane region" description="Helical" evidence="38">
    <location>
        <begin position="788"/>
        <end position="807"/>
    </location>
</feature>
<evidence type="ECO:0000256" key="29">
    <source>
        <dbReference type="ARBA" id="ARBA00051604"/>
    </source>
</evidence>
<dbReference type="SUPFAM" id="SSF90123">
    <property type="entry name" value="ABC transporter transmembrane region"/>
    <property type="match status" value="2"/>
</dbReference>
<comment type="catalytic activity">
    <reaction evidence="31">
        <text>taurocholate(in) + glutathione(in) + ATP + H2O = taurocholate(out) + glutathione(out) + ADP + phosphate + H(+)</text>
        <dbReference type="Rhea" id="RHEA:66404"/>
        <dbReference type="ChEBI" id="CHEBI:15377"/>
        <dbReference type="ChEBI" id="CHEBI:15378"/>
        <dbReference type="ChEBI" id="CHEBI:30616"/>
        <dbReference type="ChEBI" id="CHEBI:36257"/>
        <dbReference type="ChEBI" id="CHEBI:43474"/>
        <dbReference type="ChEBI" id="CHEBI:57925"/>
        <dbReference type="ChEBI" id="CHEBI:456216"/>
    </reaction>
    <physiologicalReaction direction="left-to-right" evidence="31">
        <dbReference type="Rhea" id="RHEA:66405"/>
    </physiologicalReaction>
</comment>
<evidence type="ECO:0000256" key="38">
    <source>
        <dbReference type="SAM" id="Phobius"/>
    </source>
</evidence>
<evidence type="ECO:0000256" key="11">
    <source>
        <dbReference type="ARBA" id="ARBA00022967"/>
    </source>
</evidence>
<comment type="subunit">
    <text evidence="35">Interacts (via PDZ-binding motif) with SNX27 (via PDZ domain); this interaction accelerates MRP4 internalization.</text>
</comment>
<keyword evidence="42" id="KW-1185">Reference proteome</keyword>
<dbReference type="PANTHER" id="PTHR24223">
    <property type="entry name" value="ATP-BINDING CASSETTE SUB-FAMILY C"/>
    <property type="match status" value="1"/>
</dbReference>
<evidence type="ECO:0000256" key="9">
    <source>
        <dbReference type="ARBA" id="ARBA00022741"/>
    </source>
</evidence>
<evidence type="ECO:0000256" key="33">
    <source>
        <dbReference type="ARBA" id="ARBA00052647"/>
    </source>
</evidence>
<dbReference type="InterPro" id="IPR047083">
    <property type="entry name" value="ABCC4_TMD2"/>
</dbReference>
<dbReference type="GO" id="GO:0060271">
    <property type="term" value="P:cilium assembly"/>
    <property type="evidence" value="ECO:0007669"/>
    <property type="project" value="Ensembl"/>
</dbReference>
<keyword evidence="14 38" id="KW-0472">Membrane</keyword>
<keyword evidence="6" id="KW-1003">Cell membrane</keyword>
<dbReference type="CDD" id="cd03244">
    <property type="entry name" value="ABCC_MRP_domain2"/>
    <property type="match status" value="1"/>
</dbReference>
<dbReference type="GO" id="GO:0071716">
    <property type="term" value="P:leukotriene transport"/>
    <property type="evidence" value="ECO:0007669"/>
    <property type="project" value="Ensembl"/>
</dbReference>
<dbReference type="FunFam" id="1.20.1560.10:FF:000027">
    <property type="entry name" value="ATP-binding cassette subfamily C member 4"/>
    <property type="match status" value="1"/>
</dbReference>
<comment type="subcellular location">
    <subcellularLocation>
        <location evidence="2">Apical cell membrane</location>
        <topology evidence="2">Multi-pass membrane protein</topology>
    </subcellularLocation>
    <subcellularLocation>
        <location evidence="3">Basolateral cell membrane</location>
        <topology evidence="3">Multi-pass membrane protein</topology>
    </subcellularLocation>
</comment>
<dbReference type="CDD" id="cd18601">
    <property type="entry name" value="ABC_6TM_MRP4_D2_like"/>
    <property type="match status" value="1"/>
</dbReference>
<evidence type="ECO:0000256" key="34">
    <source>
        <dbReference type="ARBA" id="ARBA00052963"/>
    </source>
</evidence>
<feature type="transmembrane region" description="Helical" evidence="38">
    <location>
        <begin position="629"/>
        <end position="653"/>
    </location>
</feature>
<keyword evidence="11" id="KW-1278">Translocase</keyword>
<evidence type="ECO:0000256" key="26">
    <source>
        <dbReference type="ARBA" id="ARBA00051151"/>
    </source>
</evidence>
<reference evidence="41" key="1">
    <citation type="submission" date="2025-08" db="UniProtKB">
        <authorList>
            <consortium name="Ensembl"/>
        </authorList>
    </citation>
    <scope>IDENTIFICATION</scope>
</reference>
<dbReference type="InterPro" id="IPR027417">
    <property type="entry name" value="P-loop_NTPase"/>
</dbReference>
<dbReference type="GO" id="GO:0009410">
    <property type="term" value="P:response to xenobiotic stimulus"/>
    <property type="evidence" value="ECO:0007669"/>
    <property type="project" value="Ensembl"/>
</dbReference>
<comment type="catalytic activity">
    <reaction evidence="21">
        <text>urate(in) + ATP + H2O = urate(out) + ADP + phosphate + H(+)</text>
        <dbReference type="Rhea" id="RHEA:16461"/>
        <dbReference type="ChEBI" id="CHEBI:15377"/>
        <dbReference type="ChEBI" id="CHEBI:15378"/>
        <dbReference type="ChEBI" id="CHEBI:17775"/>
        <dbReference type="ChEBI" id="CHEBI:30616"/>
        <dbReference type="ChEBI" id="CHEBI:43474"/>
        <dbReference type="ChEBI" id="CHEBI:456216"/>
    </reaction>
    <physiologicalReaction direction="left-to-right" evidence="21">
        <dbReference type="Rhea" id="RHEA:16462"/>
    </physiologicalReaction>
</comment>
<evidence type="ECO:0000256" key="6">
    <source>
        <dbReference type="ARBA" id="ARBA00022475"/>
    </source>
</evidence>
<evidence type="ECO:0000256" key="4">
    <source>
        <dbReference type="ARBA" id="ARBA00012191"/>
    </source>
</evidence>
<dbReference type="EC" id="7.6.2.3" evidence="15"/>
<reference evidence="41" key="2">
    <citation type="submission" date="2025-09" db="UniProtKB">
        <authorList>
            <consortium name="Ensembl"/>
        </authorList>
    </citation>
    <scope>IDENTIFICATION</scope>
</reference>
<comment type="catalytic activity">
    <reaction evidence="19">
        <text>17beta-estradiol 17-O-(beta-D-glucuronate)(in) + ATP + H2O = 17beta-estradiol 17-O-(beta-D-glucuronate)(out) + ADP + phosphate + H(+)</text>
        <dbReference type="Rhea" id="RHEA:60128"/>
        <dbReference type="ChEBI" id="CHEBI:15377"/>
        <dbReference type="ChEBI" id="CHEBI:15378"/>
        <dbReference type="ChEBI" id="CHEBI:30616"/>
        <dbReference type="ChEBI" id="CHEBI:43474"/>
        <dbReference type="ChEBI" id="CHEBI:82961"/>
        <dbReference type="ChEBI" id="CHEBI:456216"/>
    </reaction>
    <physiologicalReaction direction="left-to-right" evidence="19">
        <dbReference type="Rhea" id="RHEA:60129"/>
    </physiologicalReaction>
</comment>
<feature type="transmembrane region" description="Helical" evidence="38">
    <location>
        <begin position="134"/>
        <end position="157"/>
    </location>
</feature>
<dbReference type="GO" id="GO:0015132">
    <property type="term" value="F:prostaglandin transmembrane transporter activity"/>
    <property type="evidence" value="ECO:0007669"/>
    <property type="project" value="Ensembl"/>
</dbReference>
<dbReference type="Pfam" id="PF00664">
    <property type="entry name" value="ABC_membrane"/>
    <property type="match status" value="2"/>
</dbReference>
<comment type="catalytic activity">
    <reaction evidence="18">
        <text>leukotriene C4(in) + ATP + H2O = leukotriene C4(out) + ADP + phosphate + H(+)</text>
        <dbReference type="Rhea" id="RHEA:38963"/>
        <dbReference type="ChEBI" id="CHEBI:15377"/>
        <dbReference type="ChEBI" id="CHEBI:15378"/>
        <dbReference type="ChEBI" id="CHEBI:30616"/>
        <dbReference type="ChEBI" id="CHEBI:43474"/>
        <dbReference type="ChEBI" id="CHEBI:57973"/>
        <dbReference type="ChEBI" id="CHEBI:456216"/>
    </reaction>
    <physiologicalReaction direction="left-to-right" evidence="18">
        <dbReference type="Rhea" id="RHEA:38964"/>
    </physiologicalReaction>
</comment>
<dbReference type="FunFam" id="1.20.1560.10:FF:000014">
    <property type="entry name" value="Multidrug resistance-associated protein member 4"/>
    <property type="match status" value="1"/>
</dbReference>
<sequence length="1250" mass="141022">MFAKLKNAEVQFRVYVIPFPLFFDRWLNPLFKVGHKRRLEEDDMYSVLPQDRSKHLGEELQAYWDKEVLRAQKDARKPSLTKAIIKCYWRSYVILGIFTLIEEGAKVVQPLFLGKIISYFENYDPTDSAALHTAYGYATVLAVCTLILAILHHLYFYHVQCAGMRLRVAMCHMIYRKALRLSNMAMGKTTTGQIVNLLSNDVNKFDQVTVFLHFLWAGPLQAIAVTALLWMEIGISCLAGMAVLIILLPLQSCIGKLFSSLRSKTAAFTDARIRTMNEVITGIRIIKMYAWEKSFADLITGLRKYVVFCAFLFPYCSSYFPITRTKYPTRSTSWDALKRLSESPCPCPYLDTFLLLDEIPLRKTHAPPDDKAIVHVQDLTAFWDKTLETPTLRGLSFTARPGELLAVVGPVGAGKSSLLSAVLGELPPTTGLVSVHGRVAYVSQQPWVFSGTVRSNILFGKKYEKERYEKVIKACALKKDLQLLEDGDLTVIGDRGATLSGGQKARVNLARAVYQDADIYLLDDPLSAVDAEVGKHLFQLTFIQVYSMYLDFGSLLKKENEEAEPSPAPGTPTLRTRTFSESSIWSQQSSRPSLKDGVPEGQDIENVQVTQSEESRSEGKVGLKAYKNYFTAGASWFTIIFLFLLNMAAQVFYVLQDWWLSYWANKQSALNVTVNGAGNITKTLDLNWYLGIYAGLTVATVLFGIARSLLVFYVLVNASQTLHNKMFESILKAPVLFFDRNPIGRILNRFSKDIGHMDDLLPLTFLDFIQTLLLVVSVIAVAAAVIPWIMIPLLPLFIVFLVLRRYFLETSRDVKRLESTTRSPVFSHLSSSLQGLWTIRAYKAEERCQELFDAHQDLHSEAWFLFLTTSRWFAVRLDAICAIFVIVIAFGSLILAKTLDAGQVGLSLSYALTLMGMFQWSVRQSAEVENMMISVERVIEYTDLEKEAPWEYQKRPPPGWPHDGVIVFDNVNFTYSLDGPLVLKHLTAFIKSREKVGIVGRTGAGKSSLISALFRLSEPEGKIWIDKILTSEIGLHDLRKKMSIIPQEPVLFTGTMRKNLDPFNEHTDEELWNALKEVQLKEAIEDLPGKMDTELAESGSNFSVGQRQLVCLARAILKKNRILIIDEATANVDPRTDELIQKKIREKFAQCTVLTIAHRLNTIIDSDKIMVLDSGRLKEYDEPYVLLQNTESLFYKMVQQLGKGEATALTETAKEMYFKRNYPDIGYTGPVGMNTSNGQPSALTIFETAL</sequence>